<evidence type="ECO:0000256" key="5">
    <source>
        <dbReference type="ARBA" id="ARBA00032829"/>
    </source>
</evidence>
<dbReference type="Proteomes" id="UP000311382">
    <property type="component" value="Unassembled WGS sequence"/>
</dbReference>
<dbReference type="OrthoDB" id="416344at2759"/>
<evidence type="ECO:0000256" key="2">
    <source>
        <dbReference type="ARBA" id="ARBA00022670"/>
    </source>
</evidence>
<comment type="caution">
    <text evidence="7">The sequence shown here is derived from an EMBL/GenBank/DDBJ whole genome shotgun (WGS) entry which is preliminary data.</text>
</comment>
<dbReference type="FunFam" id="3.40.50.1820:FF:000028">
    <property type="entry name" value="S9 family peptidase"/>
    <property type="match status" value="1"/>
</dbReference>
<gene>
    <name evidence="7" type="ORF">DMC30DRAFT_163685</name>
</gene>
<dbReference type="EMBL" id="SOZI01000003">
    <property type="protein sequence ID" value="TNY24327.1"/>
    <property type="molecule type" value="Genomic_DNA"/>
</dbReference>
<dbReference type="PANTHER" id="PTHR42776">
    <property type="entry name" value="SERINE PEPTIDASE S9 FAMILY MEMBER"/>
    <property type="match status" value="1"/>
</dbReference>
<dbReference type="SUPFAM" id="SSF53474">
    <property type="entry name" value="alpha/beta-Hydrolases"/>
    <property type="match status" value="1"/>
</dbReference>
<evidence type="ECO:0000259" key="6">
    <source>
        <dbReference type="Pfam" id="PF00326"/>
    </source>
</evidence>
<dbReference type="SUPFAM" id="SSF69304">
    <property type="entry name" value="Tricorn protease N-terminal domain"/>
    <property type="match status" value="1"/>
</dbReference>
<organism evidence="7 8">
    <name type="scientific">Rhodotorula diobovata</name>
    <dbReference type="NCBI Taxonomy" id="5288"/>
    <lineage>
        <taxon>Eukaryota</taxon>
        <taxon>Fungi</taxon>
        <taxon>Dikarya</taxon>
        <taxon>Basidiomycota</taxon>
        <taxon>Pucciniomycotina</taxon>
        <taxon>Microbotryomycetes</taxon>
        <taxon>Sporidiobolales</taxon>
        <taxon>Sporidiobolaceae</taxon>
        <taxon>Rhodotorula</taxon>
    </lineage>
</organism>
<dbReference type="PANTHER" id="PTHR42776:SF13">
    <property type="entry name" value="DIPEPTIDYL-PEPTIDASE 5"/>
    <property type="match status" value="1"/>
</dbReference>
<evidence type="ECO:0000256" key="1">
    <source>
        <dbReference type="ARBA" id="ARBA00010040"/>
    </source>
</evidence>
<dbReference type="InterPro" id="IPR001375">
    <property type="entry name" value="Peptidase_S9_cat"/>
</dbReference>
<keyword evidence="8" id="KW-1185">Reference proteome</keyword>
<protein>
    <recommendedName>
        <fullName evidence="5">Dipeptidyl-peptidase V</fullName>
    </recommendedName>
</protein>
<dbReference type="GO" id="GO:0004252">
    <property type="term" value="F:serine-type endopeptidase activity"/>
    <property type="evidence" value="ECO:0007669"/>
    <property type="project" value="TreeGrafter"/>
</dbReference>
<evidence type="ECO:0000313" key="7">
    <source>
        <dbReference type="EMBL" id="TNY24327.1"/>
    </source>
</evidence>
<feature type="domain" description="Peptidase S9 prolyl oligopeptidase catalytic" evidence="6">
    <location>
        <begin position="622"/>
        <end position="832"/>
    </location>
</feature>
<dbReference type="STRING" id="5288.A0A5C5G5C4"/>
<evidence type="ECO:0000256" key="4">
    <source>
        <dbReference type="ARBA" id="ARBA00022801"/>
    </source>
</evidence>
<dbReference type="Gene3D" id="2.120.10.30">
    <property type="entry name" value="TolB, C-terminal domain"/>
    <property type="match status" value="1"/>
</dbReference>
<comment type="similarity">
    <text evidence="1">Belongs to the peptidase S9C family.</text>
</comment>
<dbReference type="InterPro" id="IPR029058">
    <property type="entry name" value="AB_hydrolase_fold"/>
</dbReference>
<dbReference type="InterPro" id="IPR011042">
    <property type="entry name" value="6-blade_b-propeller_TolB-like"/>
</dbReference>
<evidence type="ECO:0000256" key="3">
    <source>
        <dbReference type="ARBA" id="ARBA00022729"/>
    </source>
</evidence>
<proteinExistence type="inferred from homology"/>
<keyword evidence="2" id="KW-0645">Protease</keyword>
<dbReference type="GO" id="GO:0006508">
    <property type="term" value="P:proteolysis"/>
    <property type="evidence" value="ECO:0007669"/>
    <property type="project" value="UniProtKB-KW"/>
</dbReference>
<dbReference type="Pfam" id="PF00326">
    <property type="entry name" value="Peptidase_S9"/>
    <property type="match status" value="1"/>
</dbReference>
<sequence length="861" mass="94036">MTTPFKLSDGHNITPKDILSLPRPAAALPNPGATLAIWPASTFDFAAADGKGRTERSVYLVDLAPGKDVDAAVAPVADSEDFGSTPDPRVLLSGLASLEVAWLDHRTVVFLRPAVPEGEVASQSETGARVDHPTDVSDEAFKKQRAAWADKAGGEGTEVWAKDVRGGDEYLVGKLPVPASDLTIRHHPPSSKHSADEAYLAFSATVYPDGNVWNVKKHDEEQERKAAGSDIKVYDELFVRHWDEWSPTAGQKKQVHYVRLVRAQDAPSAATAVADSDSDASLEEFELVEKPTEDAVASRWALQVDEQEAGVQSSEPKIYSPLAGTKLECPVGPFGGASDFAFSATHLLFHAKDPHVNPAWHTRTQVYLVPLAPRSGADAKPRAITVGTQGACSSPVLSPDGKRAAWLEMREDGYEADRNRVMVYELDTGARWGATEGWDRSPASIVWAPSGDKLFLQAEEEGHVKVFQLDVPVPSGDEATAASGKPSPVTLTTEHTAAAVHPLADNLLLLTWNSLTGPSQLSLIGIKAPHSPNPNPSVALHPLASLTKDLKARKALSPGEEFWFAGDKGRNVHGWICFPPEAQKVRRARATGDEVDAELKGKKWPVAALFHGGPQSAWTDSWSTRWNPNAWASAGYITVGINRTGSTGFGQKFCDDIKEDWGGAPFRDIVAGLQFVKDAYPEIDPERMGGCGASYGGFMANWINGHNEQLGLKCLVCHDGVFDTKNTYFTTDELYFPTREFGGPPWDVPDNYARWSPHNFIKHWKTPQLVIHGSKDYRLLEGEGLSVFNTLQRLGVPSRLLIFPSENHWVLRPQNSLKWSEEVFRWLDEWCGGDDKAQQQRVEADASREGGAVEYSAGLFE</sequence>
<accession>A0A5C5G5C4</accession>
<dbReference type="Gene3D" id="3.40.50.1820">
    <property type="entry name" value="alpha/beta hydrolase"/>
    <property type="match status" value="1"/>
</dbReference>
<reference evidence="7 8" key="1">
    <citation type="submission" date="2019-03" db="EMBL/GenBank/DDBJ databases">
        <title>Rhodosporidium diobovatum UCD-FST 08-225 genome sequencing, assembly, and annotation.</title>
        <authorList>
            <person name="Fakankun I.U."/>
            <person name="Fristensky B."/>
            <person name="Levin D.B."/>
        </authorList>
    </citation>
    <scope>NUCLEOTIDE SEQUENCE [LARGE SCALE GENOMIC DNA]</scope>
    <source>
        <strain evidence="7 8">UCD-FST 08-225</strain>
    </source>
</reference>
<dbReference type="AlphaFoldDB" id="A0A5C5G5C4"/>
<keyword evidence="3" id="KW-0732">Signal</keyword>
<name>A0A5C5G5C4_9BASI</name>
<keyword evidence="4 7" id="KW-0378">Hydrolase</keyword>
<evidence type="ECO:0000313" key="8">
    <source>
        <dbReference type="Proteomes" id="UP000311382"/>
    </source>
</evidence>